<name>A0ABX0QMR1_9BACT</name>
<dbReference type="InterPro" id="IPR000014">
    <property type="entry name" value="PAS"/>
</dbReference>
<dbReference type="PROSITE" id="PS50112">
    <property type="entry name" value="PAS"/>
    <property type="match status" value="1"/>
</dbReference>
<reference evidence="9" key="1">
    <citation type="submission" date="2024-05" db="EMBL/GenBank/DDBJ databases">
        <authorList>
            <person name="Jung D.-H."/>
        </authorList>
    </citation>
    <scope>NUCLEOTIDE SEQUENCE</scope>
    <source>
        <strain evidence="9">JA-25</strain>
    </source>
</reference>
<dbReference type="InterPro" id="IPR036097">
    <property type="entry name" value="HisK_dim/P_sf"/>
</dbReference>
<dbReference type="InterPro" id="IPR003661">
    <property type="entry name" value="HisK_dim/P_dom"/>
</dbReference>
<dbReference type="SMART" id="SM00388">
    <property type="entry name" value="HisKA"/>
    <property type="match status" value="1"/>
</dbReference>
<evidence type="ECO:0000256" key="2">
    <source>
        <dbReference type="ARBA" id="ARBA00012438"/>
    </source>
</evidence>
<feature type="transmembrane region" description="Helical" evidence="6">
    <location>
        <begin position="134"/>
        <end position="154"/>
    </location>
</feature>
<feature type="transmembrane region" description="Helical" evidence="6">
    <location>
        <begin position="205"/>
        <end position="226"/>
    </location>
</feature>
<keyword evidence="5" id="KW-0418">Kinase</keyword>
<sequence>MHPLTAICLLAISGSLILTNHCRFALGRSLAGIPLLIGLLMLIKRLTGWGPNLHSLFFSQQLQADSVGNLSNLMALHTAFCLLVLGVVLTGLGGSGRRIRVAQGLALLVGAISLLTLFGYTYGVQAFYGALASYPMAIHTAGCILGLSLASLLARADQGFMIQIASPLAGARFGRSLLVVALIVPVGVGLLALNGYWRGLFTTELAMAFFAAVLTTILVALIWYNIRRLNQTDAQQQQDAATLRQQEEQIQSIFGAAPDAVLVFDQQGQLITWNTQATHVLGVSQQTQHVGSLFTPAAYIDFQRSLAILKVTTDRFKNLSLELTALTPQQQPFPASLSLSHTQVQGKPLFIGFLRDITQQRVAAQQLQQVNADLVRSNTSLQQFASVASHDLQEPLRKIESFGVLLKNQHSDQLGDGVLYLDRMQTAARRMATLIRDLLTFSQINTQPTSQQDVSLKQLLRTVISNLELSIEEAEAVVVVDDLPTVGGDASQLGQLFQNLLSNGLKFRRPGVTPELTVRSRSVAAADLPAHVKPALEVSAYTCIEVTDNGIGFDEQYLDRMFQMFGRLHGKQAFAGTGIGLAICERVAAIHGGAITASSQPGQGATFSVYLPVQ</sequence>
<dbReference type="InterPro" id="IPR036890">
    <property type="entry name" value="HATPase_C_sf"/>
</dbReference>
<feature type="transmembrane region" description="Helical" evidence="6">
    <location>
        <begin position="105"/>
        <end position="128"/>
    </location>
</feature>
<keyword evidence="4" id="KW-0808">Transferase</keyword>
<dbReference type="CDD" id="cd00082">
    <property type="entry name" value="HisKA"/>
    <property type="match status" value="1"/>
</dbReference>
<feature type="domain" description="PAS" evidence="8">
    <location>
        <begin position="246"/>
        <end position="286"/>
    </location>
</feature>
<feature type="transmembrane region" description="Helical" evidence="6">
    <location>
        <begin position="74"/>
        <end position="93"/>
    </location>
</feature>
<protein>
    <recommendedName>
        <fullName evidence="2">histidine kinase</fullName>
        <ecNumber evidence="2">2.7.13.3</ecNumber>
    </recommendedName>
</protein>
<dbReference type="InterPro" id="IPR035965">
    <property type="entry name" value="PAS-like_dom_sf"/>
</dbReference>
<dbReference type="EC" id="2.7.13.3" evidence="2"/>
<dbReference type="Gene3D" id="1.10.287.130">
    <property type="match status" value="1"/>
</dbReference>
<dbReference type="InterPro" id="IPR004358">
    <property type="entry name" value="Sig_transdc_His_kin-like_C"/>
</dbReference>
<dbReference type="RefSeq" id="WP_166693283.1">
    <property type="nucleotide sequence ID" value="NZ_WAEL01000007.1"/>
</dbReference>
<dbReference type="Pfam" id="PF02518">
    <property type="entry name" value="HATPase_c"/>
    <property type="match status" value="1"/>
</dbReference>
<dbReference type="InterPro" id="IPR003594">
    <property type="entry name" value="HATPase_dom"/>
</dbReference>
<dbReference type="EMBL" id="WAEL01000007">
    <property type="protein sequence ID" value="NID12450.1"/>
    <property type="molecule type" value="Genomic_DNA"/>
</dbReference>
<dbReference type="InterPro" id="IPR052162">
    <property type="entry name" value="Sensor_kinase/Photoreceptor"/>
</dbReference>
<feature type="transmembrane region" description="Helical" evidence="6">
    <location>
        <begin position="175"/>
        <end position="193"/>
    </location>
</feature>
<dbReference type="SMART" id="SM00387">
    <property type="entry name" value="HATPase_c"/>
    <property type="match status" value="1"/>
</dbReference>
<evidence type="ECO:0000256" key="1">
    <source>
        <dbReference type="ARBA" id="ARBA00000085"/>
    </source>
</evidence>
<dbReference type="InterPro" id="IPR005467">
    <property type="entry name" value="His_kinase_dom"/>
</dbReference>
<dbReference type="SUPFAM" id="SSF55874">
    <property type="entry name" value="ATPase domain of HSP90 chaperone/DNA topoisomerase II/histidine kinase"/>
    <property type="match status" value="1"/>
</dbReference>
<proteinExistence type="predicted"/>
<dbReference type="Proteomes" id="UP000606008">
    <property type="component" value="Unassembled WGS sequence"/>
</dbReference>
<dbReference type="CDD" id="cd00130">
    <property type="entry name" value="PAS"/>
    <property type="match status" value="1"/>
</dbReference>
<evidence type="ECO:0000256" key="6">
    <source>
        <dbReference type="SAM" id="Phobius"/>
    </source>
</evidence>
<dbReference type="NCBIfam" id="TIGR00229">
    <property type="entry name" value="sensory_box"/>
    <property type="match status" value="1"/>
</dbReference>
<dbReference type="Gene3D" id="3.30.450.20">
    <property type="entry name" value="PAS domain"/>
    <property type="match status" value="1"/>
</dbReference>
<keyword evidence="6" id="KW-0472">Membrane</keyword>
<evidence type="ECO:0000313" key="10">
    <source>
        <dbReference type="Proteomes" id="UP000606008"/>
    </source>
</evidence>
<comment type="catalytic activity">
    <reaction evidence="1">
        <text>ATP + protein L-histidine = ADP + protein N-phospho-L-histidine.</text>
        <dbReference type="EC" id="2.7.13.3"/>
    </reaction>
</comment>
<evidence type="ECO:0000256" key="5">
    <source>
        <dbReference type="ARBA" id="ARBA00022777"/>
    </source>
</evidence>
<feature type="domain" description="Histidine kinase" evidence="7">
    <location>
        <begin position="387"/>
        <end position="614"/>
    </location>
</feature>
<gene>
    <name evidence="9" type="ORF">F7231_19920</name>
</gene>
<evidence type="ECO:0000313" key="9">
    <source>
        <dbReference type="EMBL" id="NID12450.1"/>
    </source>
</evidence>
<organism evidence="9 10">
    <name type="scientific">Fibrivirga algicola</name>
    <dbReference type="NCBI Taxonomy" id="2950420"/>
    <lineage>
        <taxon>Bacteria</taxon>
        <taxon>Pseudomonadati</taxon>
        <taxon>Bacteroidota</taxon>
        <taxon>Cytophagia</taxon>
        <taxon>Cytophagales</taxon>
        <taxon>Spirosomataceae</taxon>
        <taxon>Fibrivirga</taxon>
    </lineage>
</organism>
<evidence type="ECO:0000259" key="7">
    <source>
        <dbReference type="PROSITE" id="PS50109"/>
    </source>
</evidence>
<evidence type="ECO:0000256" key="3">
    <source>
        <dbReference type="ARBA" id="ARBA00022553"/>
    </source>
</evidence>
<evidence type="ECO:0000256" key="4">
    <source>
        <dbReference type="ARBA" id="ARBA00022679"/>
    </source>
</evidence>
<dbReference type="Gene3D" id="3.30.565.10">
    <property type="entry name" value="Histidine kinase-like ATPase, C-terminal domain"/>
    <property type="match status" value="1"/>
</dbReference>
<keyword evidence="3" id="KW-0597">Phosphoprotein</keyword>
<evidence type="ECO:0000259" key="8">
    <source>
        <dbReference type="PROSITE" id="PS50112"/>
    </source>
</evidence>
<dbReference type="Pfam" id="PF13188">
    <property type="entry name" value="PAS_8"/>
    <property type="match status" value="1"/>
</dbReference>
<dbReference type="SUPFAM" id="SSF47384">
    <property type="entry name" value="Homodimeric domain of signal transducing histidine kinase"/>
    <property type="match status" value="1"/>
</dbReference>
<dbReference type="SUPFAM" id="SSF55785">
    <property type="entry name" value="PYP-like sensor domain (PAS domain)"/>
    <property type="match status" value="1"/>
</dbReference>
<dbReference type="Pfam" id="PF00512">
    <property type="entry name" value="HisKA"/>
    <property type="match status" value="1"/>
</dbReference>
<keyword evidence="10" id="KW-1185">Reference proteome</keyword>
<dbReference type="PANTHER" id="PTHR43304">
    <property type="entry name" value="PHYTOCHROME-LIKE PROTEIN CPH1"/>
    <property type="match status" value="1"/>
</dbReference>
<dbReference type="PRINTS" id="PR00344">
    <property type="entry name" value="BCTRLSENSOR"/>
</dbReference>
<accession>A0ABX0QMR1</accession>
<comment type="caution">
    <text evidence="9">The sequence shown here is derived from an EMBL/GenBank/DDBJ whole genome shotgun (WGS) entry which is preliminary data.</text>
</comment>
<keyword evidence="6" id="KW-0812">Transmembrane</keyword>
<dbReference type="PROSITE" id="PS50109">
    <property type="entry name" value="HIS_KIN"/>
    <property type="match status" value="1"/>
</dbReference>
<keyword evidence="6" id="KW-1133">Transmembrane helix</keyword>
<dbReference type="PANTHER" id="PTHR43304:SF1">
    <property type="entry name" value="PAC DOMAIN-CONTAINING PROTEIN"/>
    <property type="match status" value="1"/>
</dbReference>